<evidence type="ECO:0000313" key="3">
    <source>
        <dbReference type="Proteomes" id="UP000600214"/>
    </source>
</evidence>
<organism evidence="2 3">
    <name type="scientific">Dyadobacter endophyticus</name>
    <dbReference type="NCBI Taxonomy" id="1749036"/>
    <lineage>
        <taxon>Bacteria</taxon>
        <taxon>Pseudomonadati</taxon>
        <taxon>Bacteroidota</taxon>
        <taxon>Cytophagia</taxon>
        <taxon>Cytophagales</taxon>
        <taxon>Spirosomataceae</taxon>
        <taxon>Dyadobacter</taxon>
    </lineage>
</organism>
<evidence type="ECO:0000313" key="2">
    <source>
        <dbReference type="EMBL" id="GGH20743.1"/>
    </source>
</evidence>
<dbReference type="InterPro" id="IPR029063">
    <property type="entry name" value="SAM-dependent_MTases_sf"/>
</dbReference>
<dbReference type="Gene3D" id="3.40.50.150">
    <property type="entry name" value="Vaccinia Virus protein VP39"/>
    <property type="match status" value="1"/>
</dbReference>
<dbReference type="CDD" id="cd02440">
    <property type="entry name" value="AdoMet_MTases"/>
    <property type="match status" value="1"/>
</dbReference>
<accession>A0ABQ1YCV8</accession>
<dbReference type="PANTHER" id="PTHR12843:SF5">
    <property type="entry name" value="EEF1A LYSINE METHYLTRANSFERASE 2"/>
    <property type="match status" value="1"/>
</dbReference>
<name>A0ABQ1YCV8_9BACT</name>
<proteinExistence type="predicted"/>
<dbReference type="EMBL" id="BMIA01000001">
    <property type="protein sequence ID" value="GGH20743.1"/>
    <property type="molecule type" value="Genomic_DNA"/>
</dbReference>
<dbReference type="Proteomes" id="UP000600214">
    <property type="component" value="Unassembled WGS sequence"/>
</dbReference>
<comment type="caution">
    <text evidence="2">The sequence shown here is derived from an EMBL/GenBank/DDBJ whole genome shotgun (WGS) entry which is preliminary data.</text>
</comment>
<dbReference type="SUPFAM" id="SSF53335">
    <property type="entry name" value="S-adenosyl-L-methionine-dependent methyltransferases"/>
    <property type="match status" value="1"/>
</dbReference>
<dbReference type="Pfam" id="PF13649">
    <property type="entry name" value="Methyltransf_25"/>
    <property type="match status" value="1"/>
</dbReference>
<dbReference type="InterPro" id="IPR041698">
    <property type="entry name" value="Methyltransf_25"/>
</dbReference>
<keyword evidence="3" id="KW-1185">Reference proteome</keyword>
<gene>
    <name evidence="2" type="ORF">GCM10007423_01320</name>
</gene>
<evidence type="ECO:0000259" key="1">
    <source>
        <dbReference type="Pfam" id="PF13649"/>
    </source>
</evidence>
<feature type="domain" description="Methyltransferase" evidence="1">
    <location>
        <begin position="47"/>
        <end position="129"/>
    </location>
</feature>
<sequence length="207" mass="23449">MIDDALKTHWEDVYRTKQSDQMSWTQPRPDTSLTLIDALQLDKNGPIIDIGGGESMLVDYLLQAGFTDITVLDISQTAINRAKARLGSLSGRVTWIVSNVLDFIPSRAYRVWHDRATFHFLTDKQDIEKYVGIVEKSINEGNLILGTFSMTGPAKCSGLPVTQYDHSSLAEVFSQRFRLVESLHVDHITPLNTRQNFIFSNFKKLML</sequence>
<protein>
    <recommendedName>
        <fullName evidence="1">Methyltransferase domain-containing protein</fullName>
    </recommendedName>
</protein>
<dbReference type="PANTHER" id="PTHR12843">
    <property type="entry name" value="PROTEIN-LYSINE N-METHYLTRANSFERASE METTL10"/>
    <property type="match status" value="1"/>
</dbReference>
<reference evidence="3" key="1">
    <citation type="journal article" date="2019" name="Int. J. Syst. Evol. Microbiol.">
        <title>The Global Catalogue of Microorganisms (GCM) 10K type strain sequencing project: providing services to taxonomists for standard genome sequencing and annotation.</title>
        <authorList>
            <consortium name="The Broad Institute Genomics Platform"/>
            <consortium name="The Broad Institute Genome Sequencing Center for Infectious Disease"/>
            <person name="Wu L."/>
            <person name="Ma J."/>
        </authorList>
    </citation>
    <scope>NUCLEOTIDE SEQUENCE [LARGE SCALE GENOMIC DNA]</scope>
    <source>
        <strain evidence="3">CGMCC 1.15288</strain>
    </source>
</reference>